<sequence>MRWLVWFLWLSVASANDTAMHDGGSGPEPVGWTGTEESIIRMVREEVEVEMNPFDSAVSCRFVLVSGKSQGPAVQFLGFPDLTRSSAYEGDTVGPLREVRTYVNGREVPSVRMSKRLDRDGQWIELPHPEPPCETWHVVKVTFPPGEEVVVERRFRTDNARTAGGPVFFAYTTRTGGNWRGTIGRGTFVVRLSEGLEAAQLDLEPTAGWQRSADGRTLQLVWQDFEPRDQSERSGWSVGWFPKPGTVADEAETKRQLRAVFAESETPAVK</sequence>
<dbReference type="Proteomes" id="UP000557717">
    <property type="component" value="Unassembled WGS sequence"/>
</dbReference>
<organism evidence="1 2">
    <name type="scientific">Haloferula luteola</name>
    <dbReference type="NCBI Taxonomy" id="595692"/>
    <lineage>
        <taxon>Bacteria</taxon>
        <taxon>Pseudomonadati</taxon>
        <taxon>Verrucomicrobiota</taxon>
        <taxon>Verrucomicrobiia</taxon>
        <taxon>Verrucomicrobiales</taxon>
        <taxon>Verrucomicrobiaceae</taxon>
        <taxon>Haloferula</taxon>
    </lineage>
</organism>
<accession>A0A840V4V1</accession>
<proteinExistence type="predicted"/>
<keyword evidence="2" id="KW-1185">Reference proteome</keyword>
<dbReference type="Gene3D" id="2.60.40.3680">
    <property type="match status" value="1"/>
</dbReference>
<dbReference type="EMBL" id="JACHFD010000019">
    <property type="protein sequence ID" value="MBB5353002.1"/>
    <property type="molecule type" value="Genomic_DNA"/>
</dbReference>
<dbReference type="AlphaFoldDB" id="A0A840V4V1"/>
<gene>
    <name evidence="1" type="ORF">HNR46_003255</name>
</gene>
<evidence type="ECO:0000313" key="1">
    <source>
        <dbReference type="EMBL" id="MBB5353002.1"/>
    </source>
</evidence>
<comment type="caution">
    <text evidence="1">The sequence shown here is derived from an EMBL/GenBank/DDBJ whole genome shotgun (WGS) entry which is preliminary data.</text>
</comment>
<evidence type="ECO:0000313" key="2">
    <source>
        <dbReference type="Proteomes" id="UP000557717"/>
    </source>
</evidence>
<dbReference type="RefSeq" id="WP_184020499.1">
    <property type="nucleotide sequence ID" value="NZ_JACHFD010000019.1"/>
</dbReference>
<reference evidence="1 2" key="1">
    <citation type="submission" date="2020-08" db="EMBL/GenBank/DDBJ databases">
        <title>Genomic Encyclopedia of Type Strains, Phase IV (KMG-IV): sequencing the most valuable type-strain genomes for metagenomic binning, comparative biology and taxonomic classification.</title>
        <authorList>
            <person name="Goeker M."/>
        </authorList>
    </citation>
    <scope>NUCLEOTIDE SEQUENCE [LARGE SCALE GENOMIC DNA]</scope>
    <source>
        <strain evidence="1 2">YC6886</strain>
    </source>
</reference>
<name>A0A840V4V1_9BACT</name>
<protein>
    <submittedName>
        <fullName evidence="1">Uncharacterized protein</fullName>
    </submittedName>
</protein>